<comment type="caution">
    <text evidence="2">The sequence shown here is derived from an EMBL/GenBank/DDBJ whole genome shotgun (WGS) entry which is preliminary data.</text>
</comment>
<reference evidence="2" key="2">
    <citation type="submission" date="2023-04" db="EMBL/GenBank/DDBJ databases">
        <authorList>
            <person name="Bruccoleri R.E."/>
            <person name="Oakeley E.J."/>
            <person name="Faust A.-M."/>
            <person name="Dessus-Babus S."/>
            <person name="Altorfer M."/>
            <person name="Burckhardt D."/>
            <person name="Oertli M."/>
            <person name="Naumann U."/>
            <person name="Petersen F."/>
            <person name="Wong J."/>
        </authorList>
    </citation>
    <scope>NUCLEOTIDE SEQUENCE</scope>
    <source>
        <strain evidence="2">GSM-AAB239-AS_SAM_17_03QT</strain>
        <tissue evidence="2">Leaf</tissue>
    </source>
</reference>
<feature type="region of interest" description="Disordered" evidence="1">
    <location>
        <begin position="1"/>
        <end position="53"/>
    </location>
</feature>
<protein>
    <submittedName>
        <fullName evidence="2">Formin-like protein 16</fullName>
    </submittedName>
</protein>
<evidence type="ECO:0000313" key="3">
    <source>
        <dbReference type="Proteomes" id="UP001140949"/>
    </source>
</evidence>
<organism evidence="2 3">
    <name type="scientific">Iris pallida</name>
    <name type="common">Sweet iris</name>
    <dbReference type="NCBI Taxonomy" id="29817"/>
    <lineage>
        <taxon>Eukaryota</taxon>
        <taxon>Viridiplantae</taxon>
        <taxon>Streptophyta</taxon>
        <taxon>Embryophyta</taxon>
        <taxon>Tracheophyta</taxon>
        <taxon>Spermatophyta</taxon>
        <taxon>Magnoliopsida</taxon>
        <taxon>Liliopsida</taxon>
        <taxon>Asparagales</taxon>
        <taxon>Iridaceae</taxon>
        <taxon>Iridoideae</taxon>
        <taxon>Irideae</taxon>
        <taxon>Iris</taxon>
    </lineage>
</organism>
<dbReference type="AlphaFoldDB" id="A0AAX6IKI4"/>
<gene>
    <name evidence="2" type="ORF">M6B38_250430</name>
</gene>
<reference evidence="2" key="1">
    <citation type="journal article" date="2023" name="GigaByte">
        <title>Genome assembly of the bearded iris, Iris pallida Lam.</title>
        <authorList>
            <person name="Bruccoleri R.E."/>
            <person name="Oakeley E.J."/>
            <person name="Faust A.M.E."/>
            <person name="Altorfer M."/>
            <person name="Dessus-Babus S."/>
            <person name="Burckhardt D."/>
            <person name="Oertli M."/>
            <person name="Naumann U."/>
            <person name="Petersen F."/>
            <person name="Wong J."/>
        </authorList>
    </citation>
    <scope>NUCLEOTIDE SEQUENCE</scope>
    <source>
        <strain evidence="2">GSM-AAB239-AS_SAM_17_03QT</strain>
    </source>
</reference>
<evidence type="ECO:0000256" key="1">
    <source>
        <dbReference type="SAM" id="MobiDB-lite"/>
    </source>
</evidence>
<name>A0AAX6IKI4_IRIPA</name>
<proteinExistence type="predicted"/>
<dbReference type="EMBL" id="JANAVB010000800">
    <property type="protein sequence ID" value="KAJ6853334.1"/>
    <property type="molecule type" value="Genomic_DNA"/>
</dbReference>
<dbReference type="Proteomes" id="UP001140949">
    <property type="component" value="Unassembled WGS sequence"/>
</dbReference>
<evidence type="ECO:0000313" key="2">
    <source>
        <dbReference type="EMBL" id="KAJ6853334.1"/>
    </source>
</evidence>
<keyword evidence="3" id="KW-1185">Reference proteome</keyword>
<accession>A0AAX6IKI4</accession>
<sequence>MAASPASAGGYQWSPPAFEEKGLRGECCSGSATAERDGDKICGGRPPDGDASALPIATAKFRGGEERIGRGCDLSKIGANRATPGCGSTGRAVPAGQF</sequence>